<feature type="binding site" evidence="8">
    <location>
        <position position="434"/>
    </location>
    <ligand>
        <name>[4Fe-4S] cluster</name>
        <dbReference type="ChEBI" id="CHEBI:49883"/>
        <label>1</label>
    </ligand>
</feature>
<evidence type="ECO:0000256" key="8">
    <source>
        <dbReference type="HAMAP-Rule" id="MF_00461"/>
    </source>
</evidence>
<dbReference type="NCBIfam" id="TIGR01945">
    <property type="entry name" value="rnfC"/>
    <property type="match status" value="1"/>
</dbReference>
<sequence>MAENAAELEKLEDMDIEEQSFEKGLYIPHHKSYTDDLPITRLSYPGRVIIPLNQHIGETVTPVVEAGERVEKGQLIGELNEFWASNVHASVSGEVAAIEERQMAGGDRVLSVVIDVDDEQQEFSEVIREDWEDLEIDEMKSMLQKYGIVGMGGAACPTHINVSTDDPVPNLILNGAECEPFLTCDHRMMVEWADKLIKGAKILFKIIKADNCYIGIETNKPDAIEVLTEKTEDLENFEVIPLDTKYPQGYKKSMIKAITGKEPPMGARSADVGCIVRNIGTTIAIYEAIVKNKPLFERVVTVSGPETVPEAGNYVMPVGTPIRHVMEATGVDISSLSGCKIILGGAMTGTAVSSLDVPVTKSDTGVILLPPDMADLGPSQDEKPCIRCGKCVESCPMKLYPNELSLAAEAENYEEAEKLHATECAECGICSFVCPSQRKVAEAITSAKPHAKKIRRNK</sequence>
<comment type="subcellular location">
    <subcellularLocation>
        <location evidence="8">Cell membrane</location>
        <topology evidence="8">Peripheral membrane protein</topology>
    </subcellularLocation>
</comment>
<evidence type="ECO:0000256" key="2">
    <source>
        <dbReference type="ARBA" id="ARBA00022485"/>
    </source>
</evidence>
<keyword evidence="8" id="KW-1003">Cell membrane</keyword>
<feature type="binding site" evidence="8">
    <location>
        <position position="391"/>
    </location>
    <ligand>
        <name>[4Fe-4S] cluster</name>
        <dbReference type="ChEBI" id="CHEBI:49883"/>
        <label>1</label>
    </ligand>
</feature>
<dbReference type="PANTHER" id="PTHR43034:SF2">
    <property type="entry name" value="ION-TRANSLOCATING OXIDOREDUCTASE COMPLEX SUBUNIT C"/>
    <property type="match status" value="1"/>
</dbReference>
<evidence type="ECO:0000256" key="5">
    <source>
        <dbReference type="ARBA" id="ARBA00022982"/>
    </source>
</evidence>
<keyword evidence="3 8" id="KW-0479">Metal-binding</keyword>
<dbReference type="GO" id="GO:0046872">
    <property type="term" value="F:metal ion binding"/>
    <property type="evidence" value="ECO:0007669"/>
    <property type="project" value="UniProtKB-KW"/>
</dbReference>
<dbReference type="GO" id="GO:0009055">
    <property type="term" value="F:electron transfer activity"/>
    <property type="evidence" value="ECO:0007669"/>
    <property type="project" value="InterPro"/>
</dbReference>
<keyword evidence="8" id="KW-1278">Translocase</keyword>
<dbReference type="InterPro" id="IPR017896">
    <property type="entry name" value="4Fe4S_Fe-S-bd"/>
</dbReference>
<dbReference type="RefSeq" id="WP_200769702.1">
    <property type="nucleotide sequence ID" value="NZ_FNGO01000008.1"/>
</dbReference>
<gene>
    <name evidence="8" type="primary">rnfC</name>
    <name evidence="10" type="ORF">SAMN04488692_10858</name>
</gene>
<dbReference type="Pfam" id="PF13375">
    <property type="entry name" value="RnfC_N"/>
    <property type="match status" value="1"/>
</dbReference>
<keyword evidence="8" id="KW-0472">Membrane</keyword>
<evidence type="ECO:0000313" key="10">
    <source>
        <dbReference type="EMBL" id="SDL73219.1"/>
    </source>
</evidence>
<dbReference type="InterPro" id="IPR010208">
    <property type="entry name" value="Ion_transpt_RnfC/RsxC"/>
</dbReference>
<keyword evidence="2 8" id="KW-0004">4Fe-4S</keyword>
<feature type="binding site" evidence="8">
    <location>
        <position position="430"/>
    </location>
    <ligand>
        <name>[4Fe-4S] cluster</name>
        <dbReference type="ChEBI" id="CHEBI:49883"/>
        <label>2</label>
    </ligand>
</feature>
<dbReference type="GO" id="GO:0051539">
    <property type="term" value="F:4 iron, 4 sulfur cluster binding"/>
    <property type="evidence" value="ECO:0007669"/>
    <property type="project" value="UniProtKB-KW"/>
</dbReference>
<dbReference type="Proteomes" id="UP000199476">
    <property type="component" value="Unassembled WGS sequence"/>
</dbReference>
<dbReference type="Pfam" id="PF01512">
    <property type="entry name" value="Complex1_51K"/>
    <property type="match status" value="1"/>
</dbReference>
<feature type="binding site" evidence="8">
    <location>
        <position position="388"/>
    </location>
    <ligand>
        <name>[4Fe-4S] cluster</name>
        <dbReference type="ChEBI" id="CHEBI:49883"/>
        <label>1</label>
    </ligand>
</feature>
<evidence type="ECO:0000256" key="7">
    <source>
        <dbReference type="ARBA" id="ARBA00023014"/>
    </source>
</evidence>
<feature type="binding site" evidence="8">
    <location>
        <position position="395"/>
    </location>
    <ligand>
        <name>[4Fe-4S] cluster</name>
        <dbReference type="ChEBI" id="CHEBI:49883"/>
        <label>2</label>
    </ligand>
</feature>
<keyword evidence="4 8" id="KW-0677">Repeat</keyword>
<dbReference type="SUPFAM" id="SSF46548">
    <property type="entry name" value="alpha-helical ferredoxin"/>
    <property type="match status" value="1"/>
</dbReference>
<dbReference type="InterPro" id="IPR011538">
    <property type="entry name" value="Nuo51_FMN-bd"/>
</dbReference>
<feature type="binding site" evidence="8">
    <location>
        <position position="385"/>
    </location>
    <ligand>
        <name>[4Fe-4S] cluster</name>
        <dbReference type="ChEBI" id="CHEBI:49883"/>
        <label>1</label>
    </ligand>
</feature>
<dbReference type="NCBIfam" id="NF003454">
    <property type="entry name" value="PRK05035.1"/>
    <property type="match status" value="1"/>
</dbReference>
<evidence type="ECO:0000256" key="6">
    <source>
        <dbReference type="ARBA" id="ARBA00023004"/>
    </source>
</evidence>
<comment type="cofactor">
    <cofactor evidence="8">
        <name>[4Fe-4S] cluster</name>
        <dbReference type="ChEBI" id="CHEBI:49883"/>
    </cofactor>
    <text evidence="8">Binds 2 [4Fe-4S] clusters per subunit.</text>
</comment>
<feature type="binding site" evidence="8">
    <location>
        <position position="424"/>
    </location>
    <ligand>
        <name>[4Fe-4S] cluster</name>
        <dbReference type="ChEBI" id="CHEBI:49883"/>
        <label>2</label>
    </ligand>
</feature>
<dbReference type="InterPro" id="IPR026902">
    <property type="entry name" value="RnfC_N"/>
</dbReference>
<evidence type="ECO:0000256" key="4">
    <source>
        <dbReference type="ARBA" id="ARBA00022737"/>
    </source>
</evidence>
<evidence type="ECO:0000259" key="9">
    <source>
        <dbReference type="PROSITE" id="PS51379"/>
    </source>
</evidence>
<comment type="subunit">
    <text evidence="8">The complex is composed of six subunits: RnfA, RnfB, RnfC, RnfD, RnfE and RnfG.</text>
</comment>
<keyword evidence="11" id="KW-1185">Reference proteome</keyword>
<dbReference type="GO" id="GO:0005886">
    <property type="term" value="C:plasma membrane"/>
    <property type="evidence" value="ECO:0007669"/>
    <property type="project" value="UniProtKB-SubCell"/>
</dbReference>
<dbReference type="HAMAP" id="MF_00461">
    <property type="entry name" value="RsxC_RnfC"/>
    <property type="match status" value="1"/>
</dbReference>
<comment type="function">
    <text evidence="8">Part of a membrane-bound complex that couples electron transfer with translocation of ions across the membrane.</text>
</comment>
<dbReference type="GO" id="GO:0022900">
    <property type="term" value="P:electron transport chain"/>
    <property type="evidence" value="ECO:0007669"/>
    <property type="project" value="UniProtKB-UniRule"/>
</dbReference>
<dbReference type="SUPFAM" id="SSF142019">
    <property type="entry name" value="Nqo1 FMN-binding domain-like"/>
    <property type="match status" value="1"/>
</dbReference>
<protein>
    <recommendedName>
        <fullName evidence="8">Ion-translocating oxidoreductase complex subunit C</fullName>
        <ecNumber evidence="8">7.-.-.-</ecNumber>
    </recommendedName>
    <alternativeName>
        <fullName evidence="8">Rnf electron transport complex subunit C</fullName>
    </alternativeName>
</protein>
<feature type="binding site" evidence="8">
    <location>
        <position position="427"/>
    </location>
    <ligand>
        <name>[4Fe-4S] cluster</name>
        <dbReference type="ChEBI" id="CHEBI:49883"/>
        <label>2</label>
    </ligand>
</feature>
<evidence type="ECO:0000256" key="1">
    <source>
        <dbReference type="ARBA" id="ARBA00022448"/>
    </source>
</evidence>
<comment type="similarity">
    <text evidence="8">Belongs to the 4Fe4S bacterial-type ferredoxin family. RnfC subfamily.</text>
</comment>
<dbReference type="STRING" id="321763.SAMN04488692_10858"/>
<evidence type="ECO:0000313" key="11">
    <source>
        <dbReference type="Proteomes" id="UP000199476"/>
    </source>
</evidence>
<dbReference type="PROSITE" id="PS51379">
    <property type="entry name" value="4FE4S_FER_2"/>
    <property type="match status" value="2"/>
</dbReference>
<dbReference type="EC" id="7.-.-.-" evidence="8"/>
<evidence type="ECO:0000256" key="3">
    <source>
        <dbReference type="ARBA" id="ARBA00022723"/>
    </source>
</evidence>
<accession>A0A1G9MG71</accession>
<dbReference type="Gene3D" id="3.30.70.20">
    <property type="match status" value="1"/>
</dbReference>
<name>A0A1G9MG71_9FIRM</name>
<organism evidence="10 11">
    <name type="scientific">Halarsenatibacter silvermanii</name>
    <dbReference type="NCBI Taxonomy" id="321763"/>
    <lineage>
        <taxon>Bacteria</taxon>
        <taxon>Bacillati</taxon>
        <taxon>Bacillota</taxon>
        <taxon>Clostridia</taxon>
        <taxon>Halanaerobiales</taxon>
        <taxon>Halarsenatibacteraceae</taxon>
        <taxon>Halarsenatibacter</taxon>
    </lineage>
</organism>
<dbReference type="AlphaFoldDB" id="A0A1G9MG71"/>
<dbReference type="InterPro" id="IPR037225">
    <property type="entry name" value="Nuo51_FMN-bd_sf"/>
</dbReference>
<keyword evidence="5 8" id="KW-0249">Electron transport</keyword>
<reference evidence="10 11" key="1">
    <citation type="submission" date="2016-10" db="EMBL/GenBank/DDBJ databases">
        <authorList>
            <person name="de Groot N.N."/>
        </authorList>
    </citation>
    <scope>NUCLEOTIDE SEQUENCE [LARGE SCALE GENOMIC DNA]</scope>
    <source>
        <strain evidence="10 11">SLAS-1</strain>
    </source>
</reference>
<dbReference type="InterPro" id="IPR017900">
    <property type="entry name" value="4Fe4S_Fe_S_CS"/>
</dbReference>
<dbReference type="EMBL" id="FNGO01000008">
    <property type="protein sequence ID" value="SDL73219.1"/>
    <property type="molecule type" value="Genomic_DNA"/>
</dbReference>
<dbReference type="Gene3D" id="3.40.50.11540">
    <property type="entry name" value="NADH-ubiquinone oxidoreductase 51kDa subunit"/>
    <property type="match status" value="1"/>
</dbReference>
<proteinExistence type="inferred from homology"/>
<dbReference type="PROSITE" id="PS00198">
    <property type="entry name" value="4FE4S_FER_1"/>
    <property type="match status" value="2"/>
</dbReference>
<keyword evidence="1 8" id="KW-0813">Transport</keyword>
<dbReference type="PANTHER" id="PTHR43034">
    <property type="entry name" value="ION-TRANSLOCATING OXIDOREDUCTASE COMPLEX SUBUNIT C"/>
    <property type="match status" value="1"/>
</dbReference>
<feature type="domain" description="4Fe-4S ferredoxin-type" evidence="9">
    <location>
        <begin position="415"/>
        <end position="444"/>
    </location>
</feature>
<dbReference type="Pfam" id="PF13187">
    <property type="entry name" value="Fer4_9"/>
    <property type="match status" value="1"/>
</dbReference>
<feature type="domain" description="4Fe-4S ferredoxin-type" evidence="9">
    <location>
        <begin position="376"/>
        <end position="405"/>
    </location>
</feature>
<keyword evidence="7 8" id="KW-0411">Iron-sulfur</keyword>
<keyword evidence="6 8" id="KW-0408">Iron</keyword>